<comment type="similarity">
    <text evidence="2 8">Belongs to the glycosyl hydrolase 27 family.</text>
</comment>
<evidence type="ECO:0000259" key="9">
    <source>
        <dbReference type="Pfam" id="PF17801"/>
    </source>
</evidence>
<evidence type="ECO:0000256" key="4">
    <source>
        <dbReference type="ARBA" id="ARBA00022729"/>
    </source>
</evidence>
<dbReference type="InterPro" id="IPR000111">
    <property type="entry name" value="Glyco_hydro_27/36_CS"/>
</dbReference>
<dbReference type="PANTHER" id="PTHR11452">
    <property type="entry name" value="ALPHA-GALACTOSIDASE/ALPHA-N-ACETYLGALACTOSAMINIDASE"/>
    <property type="match status" value="1"/>
</dbReference>
<dbReference type="SUPFAM" id="SSF51011">
    <property type="entry name" value="Glycosyl hydrolase domain"/>
    <property type="match status" value="1"/>
</dbReference>
<dbReference type="InterPro" id="IPR002241">
    <property type="entry name" value="Glyco_hydro_27"/>
</dbReference>
<sequence>MIMGSKFSIQVFITLFCVIYVIHGINGLNNGLGRTPPMGWNSWNRFHCRIDENLIKQTADAIIKYGLDIVGYKYLNIDDCWEGERDEQGYIHASNVTFPSGIKALADYAHSKGLLFGIYSDAGYRTCARRPGSLGYEEKDAMTFASWEIDYLKYDNCNNDGTPEQERYKTMRDALNATGRPIFYSICEWGRSAPHLWAASVGNSWRTTGDIRPTWESILNILRRQQRITKYAGPGGWNDPDMLQVGNGQLTVDEQKSHFSLWAALKSPLLLGFDLRNPPPNTLKIIKNTEIIAINQDTLGKSVNIVQSTSYLDIWVGELSDGHVALLLNKAELPLTIKLDFARHVKLQGEILIRDLWEHEDKGIYVDSYSHEVPKHGIAVLKLIGGTKIKEDQENHDFTVQYYDNDDNVLIDDFYNSDLINDFYDSAFVISPNKDQF</sequence>
<dbReference type="PRINTS" id="PR00740">
    <property type="entry name" value="GLHYDRLASE27"/>
</dbReference>
<evidence type="ECO:0000256" key="8">
    <source>
        <dbReference type="RuleBase" id="RU361168"/>
    </source>
</evidence>
<name>A0A8H3QLC5_9GLOM</name>
<dbReference type="InterPro" id="IPR013785">
    <property type="entry name" value="Aldolase_TIM"/>
</dbReference>
<dbReference type="SUPFAM" id="SSF51445">
    <property type="entry name" value="(Trans)glycosidases"/>
    <property type="match status" value="1"/>
</dbReference>
<dbReference type="InterPro" id="IPR013780">
    <property type="entry name" value="Glyco_hydro_b"/>
</dbReference>
<keyword evidence="4" id="KW-0732">Signal</keyword>
<dbReference type="AlphaFoldDB" id="A0A8H3QLC5"/>
<dbReference type="EMBL" id="BLAL01000075">
    <property type="protein sequence ID" value="GES83973.1"/>
    <property type="molecule type" value="Genomic_DNA"/>
</dbReference>
<dbReference type="Gene3D" id="2.60.40.1180">
    <property type="entry name" value="Golgi alpha-mannosidase II"/>
    <property type="match status" value="1"/>
</dbReference>
<evidence type="ECO:0000256" key="6">
    <source>
        <dbReference type="ARBA" id="ARBA00023157"/>
    </source>
</evidence>
<evidence type="ECO:0000313" key="10">
    <source>
        <dbReference type="EMBL" id="GES83973.1"/>
    </source>
</evidence>
<comment type="caution">
    <text evidence="10">The sequence shown here is derived from an EMBL/GenBank/DDBJ whole genome shotgun (WGS) entry which is preliminary data.</text>
</comment>
<dbReference type="OrthoDB" id="5795902at2759"/>
<evidence type="ECO:0000256" key="3">
    <source>
        <dbReference type="ARBA" id="ARBA00012755"/>
    </source>
</evidence>
<evidence type="ECO:0000256" key="2">
    <source>
        <dbReference type="ARBA" id="ARBA00009743"/>
    </source>
</evidence>
<protein>
    <recommendedName>
        <fullName evidence="3 8">Alpha-galactosidase</fullName>
        <ecNumber evidence="3 8">3.2.1.22</ecNumber>
    </recommendedName>
    <alternativeName>
        <fullName evidence="8">Melibiase</fullName>
    </alternativeName>
</protein>
<evidence type="ECO:0000313" key="11">
    <source>
        <dbReference type="Proteomes" id="UP000615446"/>
    </source>
</evidence>
<dbReference type="PANTHER" id="PTHR11452:SF75">
    <property type="entry name" value="ALPHA-GALACTOSIDASE MEL1"/>
    <property type="match status" value="1"/>
</dbReference>
<proteinExistence type="inferred from homology"/>
<dbReference type="GO" id="GO:0004557">
    <property type="term" value="F:alpha-galactosidase activity"/>
    <property type="evidence" value="ECO:0007669"/>
    <property type="project" value="UniProtKB-EC"/>
</dbReference>
<dbReference type="EC" id="3.2.1.22" evidence="3 8"/>
<dbReference type="FunFam" id="3.20.20.70:FF:000202">
    <property type="entry name" value="Alpha-galactosidase"/>
    <property type="match status" value="1"/>
</dbReference>
<reference evidence="10" key="1">
    <citation type="submission" date="2019-10" db="EMBL/GenBank/DDBJ databases">
        <title>Conservation and host-specific expression of non-tandemly repeated heterogenous ribosome RNA gene in arbuscular mycorrhizal fungi.</title>
        <authorList>
            <person name="Maeda T."/>
            <person name="Kobayashi Y."/>
            <person name="Nakagawa T."/>
            <person name="Ezawa T."/>
            <person name="Yamaguchi K."/>
            <person name="Bino T."/>
            <person name="Nishimoto Y."/>
            <person name="Shigenobu S."/>
            <person name="Kawaguchi M."/>
        </authorList>
    </citation>
    <scope>NUCLEOTIDE SEQUENCE</scope>
    <source>
        <strain evidence="10">HR1</strain>
    </source>
</reference>
<evidence type="ECO:0000256" key="7">
    <source>
        <dbReference type="ARBA" id="ARBA00023295"/>
    </source>
</evidence>
<keyword evidence="5 8" id="KW-0378">Hydrolase</keyword>
<dbReference type="Pfam" id="PF17801">
    <property type="entry name" value="Melibiase_C"/>
    <property type="match status" value="1"/>
</dbReference>
<dbReference type="PROSITE" id="PS00512">
    <property type="entry name" value="ALPHA_GALACTOSIDASE"/>
    <property type="match status" value="1"/>
</dbReference>
<organism evidence="10 11">
    <name type="scientific">Rhizophagus clarus</name>
    <dbReference type="NCBI Taxonomy" id="94130"/>
    <lineage>
        <taxon>Eukaryota</taxon>
        <taxon>Fungi</taxon>
        <taxon>Fungi incertae sedis</taxon>
        <taxon>Mucoromycota</taxon>
        <taxon>Glomeromycotina</taxon>
        <taxon>Glomeromycetes</taxon>
        <taxon>Glomerales</taxon>
        <taxon>Glomeraceae</taxon>
        <taxon>Rhizophagus</taxon>
    </lineage>
</organism>
<dbReference type="InterPro" id="IPR017853">
    <property type="entry name" value="GH"/>
</dbReference>
<dbReference type="GO" id="GO:0005995">
    <property type="term" value="P:melibiose catabolic process"/>
    <property type="evidence" value="ECO:0007669"/>
    <property type="project" value="UniProtKB-ARBA"/>
</dbReference>
<dbReference type="CDD" id="cd14792">
    <property type="entry name" value="GH27"/>
    <property type="match status" value="1"/>
</dbReference>
<feature type="domain" description="Alpha galactosidase C-terminal" evidence="9">
    <location>
        <begin position="311"/>
        <end position="383"/>
    </location>
</feature>
<dbReference type="Gene3D" id="3.20.20.70">
    <property type="entry name" value="Aldolase class I"/>
    <property type="match status" value="1"/>
</dbReference>
<dbReference type="InterPro" id="IPR041233">
    <property type="entry name" value="Melibiase_C"/>
</dbReference>
<gene>
    <name evidence="10" type="ORF">RCL2_001111600</name>
</gene>
<dbReference type="Proteomes" id="UP000615446">
    <property type="component" value="Unassembled WGS sequence"/>
</dbReference>
<comment type="catalytic activity">
    <reaction evidence="1 8">
        <text>Hydrolysis of terminal, non-reducing alpha-D-galactose residues in alpha-D-galactosides, including galactose oligosaccharides, galactomannans and galactolipids.</text>
        <dbReference type="EC" id="3.2.1.22"/>
    </reaction>
</comment>
<evidence type="ECO:0000256" key="1">
    <source>
        <dbReference type="ARBA" id="ARBA00001255"/>
    </source>
</evidence>
<accession>A0A8H3QLC5</accession>
<keyword evidence="7 8" id="KW-0326">Glycosidase</keyword>
<keyword evidence="6 8" id="KW-1015">Disulfide bond</keyword>
<dbReference type="Pfam" id="PF16499">
    <property type="entry name" value="Melibiase_2"/>
    <property type="match status" value="1"/>
</dbReference>
<evidence type="ECO:0000256" key="5">
    <source>
        <dbReference type="ARBA" id="ARBA00022801"/>
    </source>
</evidence>